<protein>
    <submittedName>
        <fullName evidence="2">Uncharacterized protein</fullName>
    </submittedName>
</protein>
<dbReference type="InterPro" id="IPR011990">
    <property type="entry name" value="TPR-like_helical_dom_sf"/>
</dbReference>
<dbReference type="PATRIC" id="fig|455434.6.peg.449"/>
<feature type="chain" id="PRO_5002605082" evidence="1">
    <location>
        <begin position="22"/>
        <end position="196"/>
    </location>
</feature>
<proteinExistence type="predicted"/>
<evidence type="ECO:0000313" key="3">
    <source>
        <dbReference type="Proteomes" id="UP000001202"/>
    </source>
</evidence>
<gene>
    <name evidence="2" type="ordered locus">TPASS_0449</name>
</gene>
<dbReference type="SUPFAM" id="SSF48452">
    <property type="entry name" value="TPR-like"/>
    <property type="match status" value="1"/>
</dbReference>
<evidence type="ECO:0000256" key="1">
    <source>
        <dbReference type="SAM" id="SignalP"/>
    </source>
</evidence>
<sequence length="196" mass="22602">MNGKQCFCFFLFHLFYTGLFACGKPESSLAPEYFDLAHAYVQLHRYDEARDYYMRAARDPAYYHAAQYNFARVCGLQNDWKTAVHALQPLYDADSANATIAAAYAYALLSFGETARALLLYQQLYERDQKNTQRILEYANVLMHAKKYIQAVEFLRQKKSLLSEAEDVRVLQSIVRKLKDSVPPHLIADFVSTDDL</sequence>
<keyword evidence="1" id="KW-0732">Signal</keyword>
<reference evidence="2 3" key="1">
    <citation type="journal article" date="2008" name="BMC Microbiol.">
        <title>Complete genome sequence of Treponema pallidum ssp. pallidum strain SS14 determined with oligonucleotide arrays.</title>
        <authorList>
            <person name="Matejkova P."/>
            <person name="Strouhal M."/>
            <person name="Smajs D."/>
            <person name="Norris S.J."/>
            <person name="Palzkill T."/>
            <person name="Petrosino J.F."/>
            <person name="Sodergren E."/>
            <person name="Norton J.E."/>
            <person name="Singh J."/>
            <person name="Richmond T.A."/>
            <person name="Molla M.N."/>
            <person name="Albert T.J."/>
            <person name="Weinstock G.M."/>
        </authorList>
    </citation>
    <scope>NUCLEOTIDE SEQUENCE [LARGE SCALE GENOMIC DNA]</scope>
    <source>
        <strain evidence="2 3">SS14</strain>
    </source>
</reference>
<name>A0A0H3BKI6_TREPS</name>
<dbReference type="Proteomes" id="UP000001202">
    <property type="component" value="Chromosome"/>
</dbReference>
<organism evidence="2 3">
    <name type="scientific">Treponema pallidum subsp. pallidum (strain SS14)</name>
    <dbReference type="NCBI Taxonomy" id="455434"/>
    <lineage>
        <taxon>Bacteria</taxon>
        <taxon>Pseudomonadati</taxon>
        <taxon>Spirochaetota</taxon>
        <taxon>Spirochaetia</taxon>
        <taxon>Spirochaetales</taxon>
        <taxon>Treponemataceae</taxon>
        <taxon>Treponema</taxon>
    </lineage>
</organism>
<dbReference type="AlphaFoldDB" id="A0A0H3BKI6"/>
<feature type="signal peptide" evidence="1">
    <location>
        <begin position="1"/>
        <end position="21"/>
    </location>
</feature>
<dbReference type="EMBL" id="CP000805">
    <property type="protein sequence ID" value="ACD70874.1"/>
    <property type="molecule type" value="Genomic_DNA"/>
</dbReference>
<accession>A0A0H3BKI6</accession>
<evidence type="ECO:0000313" key="2">
    <source>
        <dbReference type="EMBL" id="ACD70874.1"/>
    </source>
</evidence>
<dbReference type="Gene3D" id="1.25.40.10">
    <property type="entry name" value="Tetratricopeptide repeat domain"/>
    <property type="match status" value="1"/>
</dbReference>
<dbReference type="KEGG" id="tpp:TPASS_0449"/>
<dbReference type="PROSITE" id="PS51257">
    <property type="entry name" value="PROKAR_LIPOPROTEIN"/>
    <property type="match status" value="1"/>
</dbReference>
<dbReference type="RefSeq" id="WP_012460552.1">
    <property type="nucleotide sequence ID" value="NC_010741.1"/>
</dbReference>